<reference evidence="2 3" key="1">
    <citation type="submission" date="2023-04" db="EMBL/GenBank/DDBJ databases">
        <title>Genome of Basidiobolus ranarum AG-B5.</title>
        <authorList>
            <person name="Stajich J.E."/>
            <person name="Carter-House D."/>
            <person name="Gryganskyi A."/>
        </authorList>
    </citation>
    <scope>NUCLEOTIDE SEQUENCE [LARGE SCALE GENOMIC DNA]</scope>
    <source>
        <strain evidence="2 3">AG-B5</strain>
    </source>
</reference>
<gene>
    <name evidence="2" type="ORF">K7432_012449</name>
</gene>
<protein>
    <recommendedName>
        <fullName evidence="4">Cyclase</fullName>
    </recommendedName>
</protein>
<organism evidence="2 3">
    <name type="scientific">Basidiobolus ranarum</name>
    <dbReference type="NCBI Taxonomy" id="34480"/>
    <lineage>
        <taxon>Eukaryota</taxon>
        <taxon>Fungi</taxon>
        <taxon>Fungi incertae sedis</taxon>
        <taxon>Zoopagomycota</taxon>
        <taxon>Entomophthoromycotina</taxon>
        <taxon>Basidiobolomycetes</taxon>
        <taxon>Basidiobolales</taxon>
        <taxon>Basidiobolaceae</taxon>
        <taxon>Basidiobolus</taxon>
    </lineage>
</organism>
<dbReference type="PANTHER" id="PTHR34861:SF10">
    <property type="entry name" value="CYCLASE"/>
    <property type="match status" value="1"/>
</dbReference>
<name>A0ABR2VS95_9FUNG</name>
<sequence length="321" mass="35393">MDLPKFKDLPLAAGGPERSAWNVFGKDDELGTLNLLTSETALNAASSSIKTGEFFSLNWSLELPEPPLFNRSIGTKKVVSFAEVGAEYVMDDIYYDMNTQASTQWDGLRHVGNSKLGAFYNGVKRDEILDPDNVGRLGIHNVARKGIAGRGVLLDFKSYADKKGIKFSPGDSYAIKLADLKAIVAEKQITFIPGDILVIHTGWIEWYEALPSKEREIYASKQLVQSIGVEQSIEMLEWIWDSRFAAVASDAPAFERFPAPPGEMLHESILALFGMPIGEFFDVQKLAQRANELGRWNFFLTSAPLNRFGGVASPANALGIL</sequence>
<keyword evidence="3" id="KW-1185">Reference proteome</keyword>
<dbReference type="PANTHER" id="PTHR34861">
    <property type="match status" value="1"/>
</dbReference>
<dbReference type="EMBL" id="JASJQH010007960">
    <property type="protein sequence ID" value="KAK9696452.1"/>
    <property type="molecule type" value="Genomic_DNA"/>
</dbReference>
<dbReference type="InterPro" id="IPR037175">
    <property type="entry name" value="KFase_sf"/>
</dbReference>
<evidence type="ECO:0008006" key="4">
    <source>
        <dbReference type="Google" id="ProtNLM"/>
    </source>
</evidence>
<dbReference type="Proteomes" id="UP001479436">
    <property type="component" value="Unassembled WGS sequence"/>
</dbReference>
<evidence type="ECO:0000313" key="3">
    <source>
        <dbReference type="Proteomes" id="UP001479436"/>
    </source>
</evidence>
<evidence type="ECO:0000313" key="2">
    <source>
        <dbReference type="EMBL" id="KAK9696452.1"/>
    </source>
</evidence>
<comment type="caution">
    <text evidence="2">The sequence shown here is derived from an EMBL/GenBank/DDBJ whole genome shotgun (WGS) entry which is preliminary data.</text>
</comment>
<comment type="similarity">
    <text evidence="1">Belongs to the Cyclase 1 superfamily.</text>
</comment>
<evidence type="ECO:0000256" key="1">
    <source>
        <dbReference type="ARBA" id="ARBA00007865"/>
    </source>
</evidence>
<dbReference type="Pfam" id="PF04199">
    <property type="entry name" value="Cyclase"/>
    <property type="match status" value="1"/>
</dbReference>
<dbReference type="SUPFAM" id="SSF102198">
    <property type="entry name" value="Putative cyclase"/>
    <property type="match status" value="1"/>
</dbReference>
<dbReference type="InterPro" id="IPR007325">
    <property type="entry name" value="KFase/CYL"/>
</dbReference>
<proteinExistence type="inferred from homology"/>
<accession>A0ABR2VS95</accession>
<dbReference type="Gene3D" id="3.50.30.50">
    <property type="entry name" value="Putative cyclase"/>
    <property type="match status" value="1"/>
</dbReference>